<gene>
    <name evidence="8" type="ORF">BRAN1462_LOCUS40789</name>
</gene>
<keyword evidence="5" id="KW-0560">Oxidoreductase</keyword>
<evidence type="ECO:0000256" key="4">
    <source>
        <dbReference type="ARBA" id="ARBA00022833"/>
    </source>
</evidence>
<proteinExistence type="inferred from homology"/>
<dbReference type="AlphaFoldDB" id="A0A7S2LL43"/>
<comment type="cofactor">
    <cofactor evidence="1">
        <name>Zn(2+)</name>
        <dbReference type="ChEBI" id="CHEBI:29105"/>
    </cofactor>
</comment>
<dbReference type="EMBL" id="HBGW01063951">
    <property type="protein sequence ID" value="CAD9609671.1"/>
    <property type="molecule type" value="Transcribed_RNA"/>
</dbReference>
<comment type="similarity">
    <text evidence="2">Belongs to the MsrB Met sulfoxide reductase family.</text>
</comment>
<feature type="region of interest" description="Disordered" evidence="6">
    <location>
        <begin position="1"/>
        <end position="22"/>
    </location>
</feature>
<dbReference type="InterPro" id="IPR002579">
    <property type="entry name" value="Met_Sox_Rdtase_MsrB_dom"/>
</dbReference>
<protein>
    <recommendedName>
        <fullName evidence="7">MsrB domain-containing protein</fullName>
    </recommendedName>
</protein>
<dbReference type="Gene3D" id="2.170.150.20">
    <property type="entry name" value="Peptide methionine sulfoxide reductase"/>
    <property type="match status" value="1"/>
</dbReference>
<dbReference type="PANTHER" id="PTHR46081:SF8">
    <property type="entry name" value="PEPTIDE METHIONINE SULFOXIDE REDUCTASE 2"/>
    <property type="match status" value="1"/>
</dbReference>
<keyword evidence="3" id="KW-0479">Metal-binding</keyword>
<dbReference type="InterPro" id="IPR011057">
    <property type="entry name" value="Mss4-like_sf"/>
</dbReference>
<accession>A0A7S2LL43</accession>
<keyword evidence="4" id="KW-0862">Zinc</keyword>
<evidence type="ECO:0000256" key="6">
    <source>
        <dbReference type="SAM" id="MobiDB-lite"/>
    </source>
</evidence>
<evidence type="ECO:0000259" key="7">
    <source>
        <dbReference type="PROSITE" id="PS51790"/>
    </source>
</evidence>
<dbReference type="InterPro" id="IPR028427">
    <property type="entry name" value="Met_Sox_Rdtase_MsrB"/>
</dbReference>
<sequence length="133" mass="14767">MASSRSPSASTTSSFKVDKPEAQWAKELDPSRYRILRQQGTEPPHSSEFNNMYPSQGYFKCAGCGHPLYTAGSKFKSSCGWPCFDQVVYSEEGGCHVGVRPHRGQFEIICNNCGGHLGHVFYGEKCTANNERH</sequence>
<dbReference type="GO" id="GO:0006979">
    <property type="term" value="P:response to oxidative stress"/>
    <property type="evidence" value="ECO:0007669"/>
    <property type="project" value="InterPro"/>
</dbReference>
<dbReference type="Pfam" id="PF01641">
    <property type="entry name" value="SelR"/>
    <property type="match status" value="1"/>
</dbReference>
<feature type="compositionally biased region" description="Low complexity" evidence="6">
    <location>
        <begin position="1"/>
        <end position="14"/>
    </location>
</feature>
<feature type="domain" description="MsrB" evidence="7">
    <location>
        <begin position="21"/>
        <end position="133"/>
    </location>
</feature>
<evidence type="ECO:0000256" key="3">
    <source>
        <dbReference type="ARBA" id="ARBA00022723"/>
    </source>
</evidence>
<evidence type="ECO:0000256" key="5">
    <source>
        <dbReference type="ARBA" id="ARBA00023002"/>
    </source>
</evidence>
<dbReference type="SUPFAM" id="SSF51316">
    <property type="entry name" value="Mss4-like"/>
    <property type="match status" value="1"/>
</dbReference>
<name>A0A7S2LL43_9DINO</name>
<dbReference type="PROSITE" id="PS51790">
    <property type="entry name" value="MSRB"/>
    <property type="match status" value="1"/>
</dbReference>
<dbReference type="GO" id="GO:0030091">
    <property type="term" value="P:protein repair"/>
    <property type="evidence" value="ECO:0007669"/>
    <property type="project" value="InterPro"/>
</dbReference>
<dbReference type="GO" id="GO:0046872">
    <property type="term" value="F:metal ion binding"/>
    <property type="evidence" value="ECO:0007669"/>
    <property type="project" value="UniProtKB-KW"/>
</dbReference>
<evidence type="ECO:0000256" key="2">
    <source>
        <dbReference type="ARBA" id="ARBA00007174"/>
    </source>
</evidence>
<dbReference type="PANTHER" id="PTHR46081">
    <property type="entry name" value="PEPTIDE METHIONINE SULFOXIDE REDUCTASE 2"/>
    <property type="match status" value="1"/>
</dbReference>
<reference evidence="8" key="1">
    <citation type="submission" date="2021-01" db="EMBL/GenBank/DDBJ databases">
        <authorList>
            <person name="Corre E."/>
            <person name="Pelletier E."/>
            <person name="Niang G."/>
            <person name="Scheremetjew M."/>
            <person name="Finn R."/>
            <person name="Kale V."/>
            <person name="Holt S."/>
            <person name="Cochrane G."/>
            <person name="Meng A."/>
            <person name="Brown T."/>
            <person name="Cohen L."/>
        </authorList>
    </citation>
    <scope>NUCLEOTIDE SEQUENCE</scope>
    <source>
        <strain evidence="8">RCC3387</strain>
    </source>
</reference>
<dbReference type="GO" id="GO:0033743">
    <property type="term" value="F:peptide-methionine (R)-S-oxide reductase activity"/>
    <property type="evidence" value="ECO:0007669"/>
    <property type="project" value="InterPro"/>
</dbReference>
<evidence type="ECO:0000256" key="1">
    <source>
        <dbReference type="ARBA" id="ARBA00001947"/>
    </source>
</evidence>
<evidence type="ECO:0000313" key="8">
    <source>
        <dbReference type="EMBL" id="CAD9609671.1"/>
    </source>
</evidence>
<organism evidence="8">
    <name type="scientific">Zooxanthella nutricula</name>
    <dbReference type="NCBI Taxonomy" id="1333877"/>
    <lineage>
        <taxon>Eukaryota</taxon>
        <taxon>Sar</taxon>
        <taxon>Alveolata</taxon>
        <taxon>Dinophyceae</taxon>
        <taxon>Peridiniales</taxon>
        <taxon>Peridiniales incertae sedis</taxon>
        <taxon>Zooxanthella</taxon>
    </lineage>
</organism>